<evidence type="ECO:0000256" key="1">
    <source>
        <dbReference type="ARBA" id="ARBA00001946"/>
    </source>
</evidence>
<comment type="caution">
    <text evidence="7">The sequence shown here is derived from an EMBL/GenBank/DDBJ whole genome shotgun (WGS) entry which is preliminary data.</text>
</comment>
<dbReference type="PRINTS" id="PR00502">
    <property type="entry name" value="NUDIXFAMILY"/>
</dbReference>
<proteinExistence type="inferred from homology"/>
<protein>
    <submittedName>
        <fullName evidence="7">NUDIX hydrolase</fullName>
    </submittedName>
</protein>
<keyword evidence="8" id="KW-1185">Reference proteome</keyword>
<dbReference type="Pfam" id="PF00293">
    <property type="entry name" value="NUDIX"/>
    <property type="match status" value="1"/>
</dbReference>
<organism evidence="7 8">
    <name type="scientific">Amnibacterium soli</name>
    <dbReference type="NCBI Taxonomy" id="1282736"/>
    <lineage>
        <taxon>Bacteria</taxon>
        <taxon>Bacillati</taxon>
        <taxon>Actinomycetota</taxon>
        <taxon>Actinomycetes</taxon>
        <taxon>Micrococcales</taxon>
        <taxon>Microbacteriaceae</taxon>
        <taxon>Amnibacterium</taxon>
    </lineage>
</organism>
<reference evidence="8" key="1">
    <citation type="journal article" date="2019" name="Int. J. Syst. Evol. Microbiol.">
        <title>The Global Catalogue of Microorganisms (GCM) 10K type strain sequencing project: providing services to taxonomists for standard genome sequencing and annotation.</title>
        <authorList>
            <consortium name="The Broad Institute Genomics Platform"/>
            <consortium name="The Broad Institute Genome Sequencing Center for Infectious Disease"/>
            <person name="Wu L."/>
            <person name="Ma J."/>
        </authorList>
    </citation>
    <scope>NUCLEOTIDE SEQUENCE [LARGE SCALE GENOMIC DNA]</scope>
    <source>
        <strain evidence="8">JCM 19015</strain>
    </source>
</reference>
<feature type="domain" description="Nudix hydrolase" evidence="6">
    <location>
        <begin position="8"/>
        <end position="149"/>
    </location>
</feature>
<dbReference type="Proteomes" id="UP001500121">
    <property type="component" value="Unassembled WGS sequence"/>
</dbReference>
<accession>A0ABP8ZHQ4</accession>
<sequence length="153" mass="17070">MKTPPRPVVRLAARVLLLDPQDRVLLVLGGDPAQPKAGTWWITPGGGVEAGEDARAAALREAFEETGHRVDSLVGPVARRSSVFPFDGRLIEQREQYFVARVPAFEPTRTGWTELEQRALHGFRWWTVDELRSTRETVFPERLADLVADALAS</sequence>
<evidence type="ECO:0000313" key="7">
    <source>
        <dbReference type="EMBL" id="GAA4756127.1"/>
    </source>
</evidence>
<evidence type="ECO:0000256" key="2">
    <source>
        <dbReference type="ARBA" id="ARBA00005582"/>
    </source>
</evidence>
<dbReference type="PROSITE" id="PS00893">
    <property type="entry name" value="NUDIX_BOX"/>
    <property type="match status" value="1"/>
</dbReference>
<name>A0ABP8ZHQ4_9MICO</name>
<comment type="similarity">
    <text evidence="2 5">Belongs to the Nudix hydrolase family.</text>
</comment>
<evidence type="ECO:0000256" key="3">
    <source>
        <dbReference type="ARBA" id="ARBA00022801"/>
    </source>
</evidence>
<dbReference type="InterPro" id="IPR020476">
    <property type="entry name" value="Nudix_hydrolase"/>
</dbReference>
<dbReference type="InterPro" id="IPR015797">
    <property type="entry name" value="NUDIX_hydrolase-like_dom_sf"/>
</dbReference>
<keyword evidence="3 5" id="KW-0378">Hydrolase</keyword>
<keyword evidence="4" id="KW-0460">Magnesium</keyword>
<evidence type="ECO:0000256" key="4">
    <source>
        <dbReference type="ARBA" id="ARBA00022842"/>
    </source>
</evidence>
<dbReference type="Gene3D" id="3.90.79.10">
    <property type="entry name" value="Nucleoside Triphosphate Pyrophosphohydrolase"/>
    <property type="match status" value="1"/>
</dbReference>
<evidence type="ECO:0000256" key="5">
    <source>
        <dbReference type="RuleBase" id="RU003476"/>
    </source>
</evidence>
<dbReference type="InterPro" id="IPR020084">
    <property type="entry name" value="NUDIX_hydrolase_CS"/>
</dbReference>
<evidence type="ECO:0000259" key="6">
    <source>
        <dbReference type="PROSITE" id="PS51462"/>
    </source>
</evidence>
<comment type="cofactor">
    <cofactor evidence="1">
        <name>Mg(2+)</name>
        <dbReference type="ChEBI" id="CHEBI:18420"/>
    </cofactor>
</comment>
<dbReference type="GO" id="GO:0016787">
    <property type="term" value="F:hydrolase activity"/>
    <property type="evidence" value="ECO:0007669"/>
    <property type="project" value="UniProtKB-KW"/>
</dbReference>
<evidence type="ECO:0000313" key="8">
    <source>
        <dbReference type="Proteomes" id="UP001500121"/>
    </source>
</evidence>
<dbReference type="SUPFAM" id="SSF55811">
    <property type="entry name" value="Nudix"/>
    <property type="match status" value="1"/>
</dbReference>
<gene>
    <name evidence="7" type="ORF">GCM10025783_31810</name>
</gene>
<dbReference type="EMBL" id="BAABLP010000009">
    <property type="protein sequence ID" value="GAA4756127.1"/>
    <property type="molecule type" value="Genomic_DNA"/>
</dbReference>
<dbReference type="InterPro" id="IPR000086">
    <property type="entry name" value="NUDIX_hydrolase_dom"/>
</dbReference>
<dbReference type="PROSITE" id="PS51462">
    <property type="entry name" value="NUDIX"/>
    <property type="match status" value="1"/>
</dbReference>
<dbReference type="RefSeq" id="WP_345482333.1">
    <property type="nucleotide sequence ID" value="NZ_BAABLP010000009.1"/>
</dbReference>
<dbReference type="CDD" id="cd04685">
    <property type="entry name" value="NUDIX_Hydrolase"/>
    <property type="match status" value="1"/>
</dbReference>
<dbReference type="PANTHER" id="PTHR43046:SF12">
    <property type="entry name" value="GDP-MANNOSE MANNOSYL HYDROLASE"/>
    <property type="match status" value="1"/>
</dbReference>
<dbReference type="PANTHER" id="PTHR43046">
    <property type="entry name" value="GDP-MANNOSE MANNOSYL HYDROLASE"/>
    <property type="match status" value="1"/>
</dbReference>